<dbReference type="EMBL" id="WNVC01000125">
    <property type="protein sequence ID" value="MDZ5000216.1"/>
    <property type="molecule type" value="Genomic_DNA"/>
</dbReference>
<comment type="caution">
    <text evidence="1">The sequence shown here is derived from an EMBL/GenBank/DDBJ whole genome shotgun (WGS) entry which is preliminary data.</text>
</comment>
<accession>A0AAW9IHR4</accession>
<dbReference type="AlphaFoldDB" id="A0AAW9IHR4"/>
<reference evidence="1" key="1">
    <citation type="submission" date="2019-11" db="EMBL/GenBank/DDBJ databases">
        <title>Characterization of Clostridium perfringens isolates from swine manure treated agricultural soils.</title>
        <authorList>
            <person name="Wushke S.T."/>
        </authorList>
    </citation>
    <scope>NUCLEOTIDE SEQUENCE</scope>
    <source>
        <strain evidence="1">X26</strain>
    </source>
</reference>
<name>A0AAW9IHR4_CLOPF</name>
<feature type="non-terminal residue" evidence="1">
    <location>
        <position position="81"/>
    </location>
</feature>
<dbReference type="Proteomes" id="UP001291306">
    <property type="component" value="Unassembled WGS sequence"/>
</dbReference>
<protein>
    <submittedName>
        <fullName evidence="1">Molybdenum cofactor biosynthesis protein MoaB</fullName>
    </submittedName>
</protein>
<organism evidence="1 2">
    <name type="scientific">Clostridium perfringens</name>
    <dbReference type="NCBI Taxonomy" id="1502"/>
    <lineage>
        <taxon>Bacteria</taxon>
        <taxon>Bacillati</taxon>
        <taxon>Bacillota</taxon>
        <taxon>Clostridia</taxon>
        <taxon>Eubacteriales</taxon>
        <taxon>Clostridiaceae</taxon>
        <taxon>Clostridium</taxon>
    </lineage>
</organism>
<evidence type="ECO:0000313" key="2">
    <source>
        <dbReference type="Proteomes" id="UP001291306"/>
    </source>
</evidence>
<proteinExistence type="predicted"/>
<sequence>MRVINVRDAVGQKLCHDITKIVPGEFKGRLFKKGHIIKEEDIEELLSVGKDHIYIWNDEEDLVHENEAAEILKEISAGCGL</sequence>
<evidence type="ECO:0000313" key="1">
    <source>
        <dbReference type="EMBL" id="MDZ5000216.1"/>
    </source>
</evidence>
<gene>
    <name evidence="1" type="ORF">GNF79_14240</name>
</gene>